<dbReference type="PIRSF" id="PIRSF500136">
    <property type="entry name" value="UDP_ManNAc_DH"/>
    <property type="match status" value="1"/>
</dbReference>
<evidence type="ECO:0000256" key="1">
    <source>
        <dbReference type="ARBA" id="ARBA00006601"/>
    </source>
</evidence>
<gene>
    <name evidence="6" type="ORF">AB6713_13670</name>
</gene>
<keyword evidence="3" id="KW-0520">NAD</keyword>
<evidence type="ECO:0000313" key="6">
    <source>
        <dbReference type="EMBL" id="MEZ0475650.1"/>
    </source>
</evidence>
<dbReference type="SUPFAM" id="SSF48179">
    <property type="entry name" value="6-phosphogluconate dehydrogenase C-terminal domain-like"/>
    <property type="match status" value="1"/>
</dbReference>
<feature type="domain" description="UDP-glucose/GDP-mannose dehydrogenase C-terminal" evidence="5">
    <location>
        <begin position="318"/>
        <end position="418"/>
    </location>
</feature>
<dbReference type="InterPro" id="IPR001732">
    <property type="entry name" value="UDP-Glc/GDP-Man_DH_N"/>
</dbReference>
<comment type="similarity">
    <text evidence="1 4">Belongs to the UDP-glucose/GDP-mannose dehydrogenase family.</text>
</comment>
<organism evidence="6 7">
    <name type="scientific">Luteimonas salinilitoris</name>
    <dbReference type="NCBI Taxonomy" id="3237697"/>
    <lineage>
        <taxon>Bacteria</taxon>
        <taxon>Pseudomonadati</taxon>
        <taxon>Pseudomonadota</taxon>
        <taxon>Gammaproteobacteria</taxon>
        <taxon>Lysobacterales</taxon>
        <taxon>Lysobacteraceae</taxon>
        <taxon>Luteimonas</taxon>
    </lineage>
</organism>
<dbReference type="Pfam" id="PF03721">
    <property type="entry name" value="UDPG_MGDP_dh_N"/>
    <property type="match status" value="1"/>
</dbReference>
<comment type="caution">
    <text evidence="6">The sequence shown here is derived from an EMBL/GenBank/DDBJ whole genome shotgun (WGS) entry which is preliminary data.</text>
</comment>
<dbReference type="PANTHER" id="PTHR43491:SF2">
    <property type="entry name" value="UDP-N-ACETYL-D-MANNOSAMINE DEHYDROGENASE"/>
    <property type="match status" value="1"/>
</dbReference>
<dbReference type="InterPro" id="IPR014026">
    <property type="entry name" value="UDP-Glc/GDP-Man_DH_dimer"/>
</dbReference>
<dbReference type="Pfam" id="PF03720">
    <property type="entry name" value="UDPG_MGDP_dh_C"/>
    <property type="match status" value="1"/>
</dbReference>
<evidence type="ECO:0000256" key="4">
    <source>
        <dbReference type="PIRNR" id="PIRNR000124"/>
    </source>
</evidence>
<dbReference type="RefSeq" id="WP_370565081.1">
    <property type="nucleotide sequence ID" value="NZ_JBFWIB010000012.1"/>
</dbReference>
<dbReference type="SUPFAM" id="SSF51735">
    <property type="entry name" value="NAD(P)-binding Rossmann-fold domains"/>
    <property type="match status" value="1"/>
</dbReference>
<name>A0ABV4HSD6_9GAMM</name>
<evidence type="ECO:0000256" key="3">
    <source>
        <dbReference type="ARBA" id="ARBA00023027"/>
    </source>
</evidence>
<dbReference type="InterPro" id="IPR036220">
    <property type="entry name" value="UDP-Glc/GDP-Man_DH_C_sf"/>
</dbReference>
<dbReference type="Proteomes" id="UP001566331">
    <property type="component" value="Unassembled WGS sequence"/>
</dbReference>
<dbReference type="PANTHER" id="PTHR43491">
    <property type="entry name" value="UDP-N-ACETYL-D-MANNOSAMINE DEHYDROGENASE"/>
    <property type="match status" value="1"/>
</dbReference>
<dbReference type="SMART" id="SM00984">
    <property type="entry name" value="UDPG_MGDP_dh_C"/>
    <property type="match status" value="1"/>
</dbReference>
<keyword evidence="7" id="KW-1185">Reference proteome</keyword>
<accession>A0ABV4HSD6</accession>
<dbReference type="Pfam" id="PF00984">
    <property type="entry name" value="UDPG_MGDP_dh"/>
    <property type="match status" value="1"/>
</dbReference>
<dbReference type="InterPro" id="IPR028359">
    <property type="entry name" value="UDP_ManNAc/GlcNAc_DH"/>
</dbReference>
<dbReference type="SUPFAM" id="SSF52413">
    <property type="entry name" value="UDP-glucose/GDP-mannose dehydrogenase C-terminal domain"/>
    <property type="match status" value="1"/>
</dbReference>
<protein>
    <submittedName>
        <fullName evidence="6">Nucleotide sugar dehydrogenase</fullName>
    </submittedName>
</protein>
<dbReference type="EMBL" id="JBFWIC010000019">
    <property type="protein sequence ID" value="MEZ0475650.1"/>
    <property type="molecule type" value="Genomic_DNA"/>
</dbReference>
<dbReference type="InterPro" id="IPR036291">
    <property type="entry name" value="NAD(P)-bd_dom_sf"/>
</dbReference>
<evidence type="ECO:0000256" key="2">
    <source>
        <dbReference type="ARBA" id="ARBA00023002"/>
    </source>
</evidence>
<keyword evidence="2" id="KW-0560">Oxidoreductase</keyword>
<proteinExistence type="inferred from homology"/>
<sequence>MLDPNNARIGIIGLGYVGLPLAVAFGGRHDTIGFDIDARRVAELRDGHDRTRELDAGELAAPTRLRYSADPEDLRDRNVHVVTVPTPIDALQRPDLRPLQQASELLAGLVSRGDLVIFESTVYPGTTEEICVPILERGSGLKFNVDFFCGYSPERVNPGDRNRRLADIPKVTSGSTPEAADAVDALYAGIIAAGTHRAPSIRVAEAAKVVENIQRDVNIGLINELAMMFDRLGIDTLDVLEAAGTKWNFLPFRPGLVGGHCIGVDPYYLTHKSESVGYHPELILAARAINNRVGAHVALRVARLLGERGVPVAGARVLVLGLTFKENCPDLRNSRVLDVVEGLQTAGAQVDVHDPWADPDEAQRVCGLRPLAVPEAGTYDAVVLAVAHAGFRDMSVDAIRALGKPGAVIYDVKSAWPREAVAGRL</sequence>
<evidence type="ECO:0000259" key="5">
    <source>
        <dbReference type="SMART" id="SM00984"/>
    </source>
</evidence>
<evidence type="ECO:0000313" key="7">
    <source>
        <dbReference type="Proteomes" id="UP001566331"/>
    </source>
</evidence>
<dbReference type="InterPro" id="IPR008927">
    <property type="entry name" value="6-PGluconate_DH-like_C_sf"/>
</dbReference>
<dbReference type="NCBIfam" id="TIGR03026">
    <property type="entry name" value="NDP-sugDHase"/>
    <property type="match status" value="1"/>
</dbReference>
<dbReference type="Gene3D" id="3.40.50.720">
    <property type="entry name" value="NAD(P)-binding Rossmann-like Domain"/>
    <property type="match status" value="2"/>
</dbReference>
<reference evidence="6 7" key="1">
    <citation type="submission" date="2024-07" db="EMBL/GenBank/DDBJ databases">
        <title>Luteimonas salilacus sp. nov., isolated from the shore soil of Salt Lake in Tibet of China.</title>
        <authorList>
            <person name="Zhang X."/>
            <person name="Li A."/>
        </authorList>
    </citation>
    <scope>NUCLEOTIDE SEQUENCE [LARGE SCALE GENOMIC DNA]</scope>
    <source>
        <strain evidence="6 7">B3-2-R+30</strain>
    </source>
</reference>
<dbReference type="InterPro" id="IPR017476">
    <property type="entry name" value="UDP-Glc/GDP-Man"/>
</dbReference>
<dbReference type="InterPro" id="IPR014027">
    <property type="entry name" value="UDP-Glc/GDP-Man_DH_C"/>
</dbReference>
<dbReference type="PIRSF" id="PIRSF000124">
    <property type="entry name" value="UDPglc_GDPman_dh"/>
    <property type="match status" value="1"/>
</dbReference>